<evidence type="ECO:0000256" key="1">
    <source>
        <dbReference type="ARBA" id="ARBA00004651"/>
    </source>
</evidence>
<dbReference type="Proteomes" id="UP000295696">
    <property type="component" value="Unassembled WGS sequence"/>
</dbReference>
<dbReference type="EMBL" id="SLZU01000009">
    <property type="protein sequence ID" value="TCS62284.1"/>
    <property type="molecule type" value="Genomic_DNA"/>
</dbReference>
<keyword evidence="2" id="KW-1003">Cell membrane</keyword>
<comment type="subcellular location">
    <subcellularLocation>
        <location evidence="1">Cell membrane</location>
        <topology evidence="1">Multi-pass membrane protein</topology>
    </subcellularLocation>
</comment>
<organism evidence="8 9">
    <name type="scientific">Primorskyibacter sedentarius</name>
    <dbReference type="NCBI Taxonomy" id="745311"/>
    <lineage>
        <taxon>Bacteria</taxon>
        <taxon>Pseudomonadati</taxon>
        <taxon>Pseudomonadota</taxon>
        <taxon>Alphaproteobacteria</taxon>
        <taxon>Rhodobacterales</taxon>
        <taxon>Roseobacteraceae</taxon>
        <taxon>Primorskyibacter</taxon>
    </lineage>
</organism>
<dbReference type="SUPFAM" id="SSF103473">
    <property type="entry name" value="MFS general substrate transporter"/>
    <property type="match status" value="1"/>
</dbReference>
<dbReference type="InterPro" id="IPR050189">
    <property type="entry name" value="MFS_Efflux_Transporters"/>
</dbReference>
<dbReference type="Gene3D" id="1.20.1250.20">
    <property type="entry name" value="MFS general substrate transporter like domains"/>
    <property type="match status" value="2"/>
</dbReference>
<dbReference type="InterPro" id="IPR011701">
    <property type="entry name" value="MFS"/>
</dbReference>
<feature type="domain" description="Major facilitator superfamily (MFS) profile" evidence="7">
    <location>
        <begin position="11"/>
        <end position="394"/>
    </location>
</feature>
<dbReference type="RefSeq" id="WP_132245601.1">
    <property type="nucleotide sequence ID" value="NZ_SLZU01000009.1"/>
</dbReference>
<keyword evidence="9" id="KW-1185">Reference proteome</keyword>
<comment type="caution">
    <text evidence="8">The sequence shown here is derived from an EMBL/GenBank/DDBJ whole genome shotgun (WGS) entry which is preliminary data.</text>
</comment>
<feature type="transmembrane region" description="Helical" evidence="6">
    <location>
        <begin position="76"/>
        <end position="96"/>
    </location>
</feature>
<keyword evidence="4 6" id="KW-1133">Transmembrane helix</keyword>
<dbReference type="Pfam" id="PF07690">
    <property type="entry name" value="MFS_1"/>
    <property type="match status" value="1"/>
</dbReference>
<dbReference type="PANTHER" id="PTHR43124">
    <property type="entry name" value="PURINE EFFLUX PUMP PBUE"/>
    <property type="match status" value="1"/>
</dbReference>
<evidence type="ECO:0000256" key="3">
    <source>
        <dbReference type="ARBA" id="ARBA00022692"/>
    </source>
</evidence>
<gene>
    <name evidence="8" type="ORF">EDD52_10924</name>
</gene>
<feature type="transmembrane region" description="Helical" evidence="6">
    <location>
        <begin position="339"/>
        <end position="362"/>
    </location>
</feature>
<feature type="transmembrane region" description="Helical" evidence="6">
    <location>
        <begin position="244"/>
        <end position="269"/>
    </location>
</feature>
<dbReference type="PANTHER" id="PTHR43124:SF3">
    <property type="entry name" value="CHLORAMPHENICOL EFFLUX PUMP RV0191"/>
    <property type="match status" value="1"/>
</dbReference>
<feature type="transmembrane region" description="Helical" evidence="6">
    <location>
        <begin position="368"/>
        <end position="387"/>
    </location>
</feature>
<accession>A0A4R3J9U5</accession>
<evidence type="ECO:0000256" key="5">
    <source>
        <dbReference type="ARBA" id="ARBA00023136"/>
    </source>
</evidence>
<evidence type="ECO:0000256" key="2">
    <source>
        <dbReference type="ARBA" id="ARBA00022475"/>
    </source>
</evidence>
<feature type="transmembrane region" description="Helical" evidence="6">
    <location>
        <begin position="166"/>
        <end position="185"/>
    </location>
</feature>
<feature type="transmembrane region" description="Helical" evidence="6">
    <location>
        <begin position="47"/>
        <end position="69"/>
    </location>
</feature>
<feature type="transmembrane region" description="Helical" evidence="6">
    <location>
        <begin position="102"/>
        <end position="122"/>
    </location>
</feature>
<protein>
    <submittedName>
        <fullName evidence="8">Sugar phosphate permease</fullName>
    </submittedName>
</protein>
<dbReference type="InterPro" id="IPR036259">
    <property type="entry name" value="MFS_trans_sf"/>
</dbReference>
<evidence type="ECO:0000256" key="4">
    <source>
        <dbReference type="ARBA" id="ARBA00022989"/>
    </source>
</evidence>
<evidence type="ECO:0000256" key="6">
    <source>
        <dbReference type="SAM" id="Phobius"/>
    </source>
</evidence>
<evidence type="ECO:0000259" key="7">
    <source>
        <dbReference type="PROSITE" id="PS50850"/>
    </source>
</evidence>
<dbReference type="InterPro" id="IPR020846">
    <property type="entry name" value="MFS_dom"/>
</dbReference>
<keyword evidence="3 6" id="KW-0812">Transmembrane</keyword>
<dbReference type="PROSITE" id="PS50850">
    <property type="entry name" value="MFS"/>
    <property type="match status" value="1"/>
</dbReference>
<name>A0A4R3J9U5_9RHOB</name>
<keyword evidence="5 6" id="KW-0472">Membrane</keyword>
<dbReference type="GO" id="GO:0005886">
    <property type="term" value="C:plasma membrane"/>
    <property type="evidence" value="ECO:0007669"/>
    <property type="project" value="UniProtKB-SubCell"/>
</dbReference>
<dbReference type="GO" id="GO:0022857">
    <property type="term" value="F:transmembrane transporter activity"/>
    <property type="evidence" value="ECO:0007669"/>
    <property type="project" value="InterPro"/>
</dbReference>
<feature type="transmembrane region" description="Helical" evidence="6">
    <location>
        <begin position="216"/>
        <end position="238"/>
    </location>
</feature>
<dbReference type="AlphaFoldDB" id="A0A4R3J9U5"/>
<feature type="transmembrane region" description="Helical" evidence="6">
    <location>
        <begin position="134"/>
        <end position="154"/>
    </location>
</feature>
<proteinExistence type="predicted"/>
<evidence type="ECO:0000313" key="8">
    <source>
        <dbReference type="EMBL" id="TCS62284.1"/>
    </source>
</evidence>
<sequence>MSVAITNKWVALALTGLAVILSLTTWFSATAILPELRAALGLDASGAAWLTNAVQAGFVLGALVSSVLALSDVLPLTRLMAGASLAAAAFNAVALLDPGAGWVIAARFATGAALALVYPPSLKFIATWFRKGRGLAMGAMVGALTLGSALPHLVRGLGAGIDWQSVLVASSLASVAAAAIFGLVLREGPDPFGRATVDLRQIGRVIRDRPVMLANAGYFGHMWELYAMWAWILVYVGAAQADGLAITNASILAFAVIAFGAPGSVLAGWFADRIGRCKTTAIAMTISGTAALLIGVSFDGPLWIFTLVALVWGMAVVADSAQFSAAVTELADQSHVGAALAFQMGVGFAITILTIWLMPLIAEALGSWRWTFLVLVPGPVLGTWAMLTLRRLPEAAKIAGGRR</sequence>
<dbReference type="OrthoDB" id="9781976at2"/>
<reference evidence="8 9" key="1">
    <citation type="submission" date="2019-03" db="EMBL/GenBank/DDBJ databases">
        <title>Genomic Encyclopedia of Type Strains, Phase IV (KMG-IV): sequencing the most valuable type-strain genomes for metagenomic binning, comparative biology and taxonomic classification.</title>
        <authorList>
            <person name="Goeker M."/>
        </authorList>
    </citation>
    <scope>NUCLEOTIDE SEQUENCE [LARGE SCALE GENOMIC DNA]</scope>
    <source>
        <strain evidence="8 9">DSM 104836</strain>
    </source>
</reference>
<evidence type="ECO:0000313" key="9">
    <source>
        <dbReference type="Proteomes" id="UP000295696"/>
    </source>
</evidence>